<dbReference type="GO" id="GO:0016020">
    <property type="term" value="C:membrane"/>
    <property type="evidence" value="ECO:0007669"/>
    <property type="project" value="UniProtKB-ARBA"/>
</dbReference>
<keyword evidence="9" id="KW-1185">Reference proteome</keyword>
<dbReference type="GO" id="GO:0015250">
    <property type="term" value="F:water channel activity"/>
    <property type="evidence" value="ECO:0007669"/>
    <property type="project" value="TreeGrafter"/>
</dbReference>
<dbReference type="EMBL" id="UYYF01001351">
    <property type="protein sequence ID" value="VDM99786.1"/>
    <property type="molecule type" value="Genomic_DNA"/>
</dbReference>
<keyword evidence="2" id="KW-0813">Transport</keyword>
<reference evidence="10" key="1">
    <citation type="submission" date="2017-02" db="UniProtKB">
        <authorList>
            <consortium name="WormBaseParasite"/>
        </authorList>
    </citation>
    <scope>IDENTIFICATION</scope>
</reference>
<dbReference type="OrthoDB" id="3222at2759"/>
<feature type="transmembrane region" description="Helical" evidence="7">
    <location>
        <begin position="29"/>
        <end position="48"/>
    </location>
</feature>
<evidence type="ECO:0000256" key="1">
    <source>
        <dbReference type="ARBA" id="ARBA00004127"/>
    </source>
</evidence>
<gene>
    <name evidence="8" type="ORF">TCLT_LOCUS3362</name>
</gene>
<dbReference type="WBParaSite" id="TCLT_0000336901-mRNA-1">
    <property type="protein sequence ID" value="TCLT_0000336901-mRNA-1"/>
    <property type="gene ID" value="TCLT_0000336901"/>
</dbReference>
<organism evidence="10">
    <name type="scientific">Thelazia callipaeda</name>
    <name type="common">Oriental eyeworm</name>
    <name type="synonym">Parasitic nematode</name>
    <dbReference type="NCBI Taxonomy" id="103827"/>
    <lineage>
        <taxon>Eukaryota</taxon>
        <taxon>Metazoa</taxon>
        <taxon>Ecdysozoa</taxon>
        <taxon>Nematoda</taxon>
        <taxon>Chromadorea</taxon>
        <taxon>Rhabditida</taxon>
        <taxon>Spirurina</taxon>
        <taxon>Spiruromorpha</taxon>
        <taxon>Thelazioidea</taxon>
        <taxon>Thelaziidae</taxon>
        <taxon>Thelazia</taxon>
    </lineage>
</organism>
<dbReference type="Proteomes" id="UP000276776">
    <property type="component" value="Unassembled WGS sequence"/>
</dbReference>
<dbReference type="Gene3D" id="1.20.1080.10">
    <property type="entry name" value="Glycerol uptake facilitator protein"/>
    <property type="match status" value="1"/>
</dbReference>
<dbReference type="InterPro" id="IPR034294">
    <property type="entry name" value="Aquaporin_transptr"/>
</dbReference>
<evidence type="ECO:0000256" key="5">
    <source>
        <dbReference type="ARBA" id="ARBA00022989"/>
    </source>
</evidence>
<evidence type="ECO:0000313" key="8">
    <source>
        <dbReference type="EMBL" id="VDM99786.1"/>
    </source>
</evidence>
<feature type="transmembrane region" description="Helical" evidence="7">
    <location>
        <begin position="83"/>
        <end position="105"/>
    </location>
</feature>
<evidence type="ECO:0000313" key="9">
    <source>
        <dbReference type="Proteomes" id="UP000276776"/>
    </source>
</evidence>
<dbReference type="STRING" id="103827.A0A0N5CT11"/>
<evidence type="ECO:0000256" key="3">
    <source>
        <dbReference type="ARBA" id="ARBA00022692"/>
    </source>
</evidence>
<keyword evidence="4" id="KW-0677">Repeat</keyword>
<evidence type="ECO:0000256" key="6">
    <source>
        <dbReference type="ARBA" id="ARBA00023136"/>
    </source>
</evidence>
<sequence>MASAISDEQSRSAANAQPYTIYHKLTAEFIGVLIFVFFAVTLTIYLCGKMRLLEAACYIVIQLIAGFVGVMLCRVSSVYDDELQGVIIETILTWVLTQTVLMSAVDTTENSFAPLAIAFSVTSGILAG</sequence>
<keyword evidence="5 7" id="KW-1133">Transmembrane helix</keyword>
<dbReference type="GO" id="GO:0012505">
    <property type="term" value="C:endomembrane system"/>
    <property type="evidence" value="ECO:0007669"/>
    <property type="project" value="UniProtKB-SubCell"/>
</dbReference>
<keyword evidence="3 7" id="KW-0812">Transmembrane</keyword>
<keyword evidence="6 7" id="KW-0472">Membrane</keyword>
<dbReference type="PANTHER" id="PTHR45665:SF9">
    <property type="entry name" value="AQUAPORIN-8"/>
    <property type="match status" value="1"/>
</dbReference>
<dbReference type="SUPFAM" id="SSF81338">
    <property type="entry name" value="Aquaporin-like"/>
    <property type="match status" value="1"/>
</dbReference>
<dbReference type="AlphaFoldDB" id="A0A0N5CT11"/>
<comment type="subcellular location">
    <subcellularLocation>
        <location evidence="1">Endomembrane system</location>
        <topology evidence="1">Multi-pass membrane protein</topology>
    </subcellularLocation>
</comment>
<evidence type="ECO:0000256" key="2">
    <source>
        <dbReference type="ARBA" id="ARBA00022448"/>
    </source>
</evidence>
<evidence type="ECO:0000313" key="10">
    <source>
        <dbReference type="WBParaSite" id="TCLT_0000336901-mRNA-1"/>
    </source>
</evidence>
<accession>A0A0N5CT11</accession>
<dbReference type="InterPro" id="IPR023271">
    <property type="entry name" value="Aquaporin-like"/>
</dbReference>
<reference evidence="8 9" key="2">
    <citation type="submission" date="2018-11" db="EMBL/GenBank/DDBJ databases">
        <authorList>
            <consortium name="Pathogen Informatics"/>
        </authorList>
    </citation>
    <scope>NUCLEOTIDE SEQUENCE [LARGE SCALE GENOMIC DNA]</scope>
</reference>
<dbReference type="PANTHER" id="PTHR45665">
    <property type="entry name" value="AQUAPORIN-8"/>
    <property type="match status" value="1"/>
</dbReference>
<evidence type="ECO:0000256" key="7">
    <source>
        <dbReference type="SAM" id="Phobius"/>
    </source>
</evidence>
<feature type="transmembrane region" description="Helical" evidence="7">
    <location>
        <begin position="55"/>
        <end position="77"/>
    </location>
</feature>
<proteinExistence type="predicted"/>
<evidence type="ECO:0000256" key="4">
    <source>
        <dbReference type="ARBA" id="ARBA00022737"/>
    </source>
</evidence>
<name>A0A0N5CT11_THECL</name>
<protein>
    <submittedName>
        <fullName evidence="10">Ammonium_transp domain-containing protein</fullName>
    </submittedName>
</protein>